<comment type="subunit">
    <text evidence="11">Interacts with Orco. Complexes exist early in the endomembrane system in olfactory sensory neurons (OSNs), coupling these complexes to the conserved ciliary trafficking pathway.</text>
</comment>
<dbReference type="InterPro" id="IPR004117">
    <property type="entry name" value="7tm6_olfct_rcpt"/>
</dbReference>
<evidence type="ECO:0000256" key="10">
    <source>
        <dbReference type="ARBA" id="ARBA00037946"/>
    </source>
</evidence>
<evidence type="ECO:0000256" key="2">
    <source>
        <dbReference type="ARBA" id="ARBA00022606"/>
    </source>
</evidence>
<dbReference type="EMBL" id="MH193996">
    <property type="protein sequence ID" value="AZB49442.1"/>
    <property type="molecule type" value="mRNA"/>
</dbReference>
<evidence type="ECO:0000256" key="1">
    <source>
        <dbReference type="ARBA" id="ARBA00004141"/>
    </source>
</evidence>
<evidence type="ECO:0000256" key="4">
    <source>
        <dbReference type="ARBA" id="ARBA00022725"/>
    </source>
</evidence>
<dbReference type="GO" id="GO:0004984">
    <property type="term" value="F:olfactory receptor activity"/>
    <property type="evidence" value="ECO:0007669"/>
    <property type="project" value="InterPro"/>
</dbReference>
<sequence length="389" mass="45364">MEFKQIDCFSLNIKFWKILGVWPGHIGWPHYKYYSKIFIGVFLIFYVFLLSLNFFYLPRQLDIFVEEMLFYFTELAVTSKILTFLQLRDKIMKILTTIESDTFQPDTEDGFKIIQKAKKFNTRYWKIIAAISITSNVTHVSAPMIAHILLPIDLEFPVCSYSFIPEYYQKKFVYPIYFYQSFGMNCHMLYNVNIDTFILGVMILAIAQLDLLDLKLRNLTNGISGEVVNDEGELVKKFNREIVHYGEIADFCGLIQDCFSATLFVQFSMASCIICTCLFRFTLPAPISYYVFLATYMLVMIGQIMVPCWFGTRIMDKSCTLSTAIYSSDWTSRTKGFKSSMRIFVERLKRPVSIIGGKMFPLSLETFTSIMNSAYSFFTLLRHMQTRDR</sequence>
<evidence type="ECO:0000256" key="5">
    <source>
        <dbReference type="ARBA" id="ARBA00022989"/>
    </source>
</evidence>
<accession>A0A3G6V7I3</accession>
<dbReference type="AlphaFoldDB" id="A0A3G6V7I3"/>
<feature type="transmembrane region" description="Helical" evidence="12">
    <location>
        <begin position="37"/>
        <end position="56"/>
    </location>
</feature>
<keyword evidence="5 12" id="KW-1133">Transmembrane helix</keyword>
<feature type="transmembrane region" description="Helical" evidence="12">
    <location>
        <begin position="263"/>
        <end position="283"/>
    </location>
</feature>
<dbReference type="PANTHER" id="PTHR21137">
    <property type="entry name" value="ODORANT RECEPTOR"/>
    <property type="match status" value="1"/>
</dbReference>
<evidence type="ECO:0000256" key="8">
    <source>
        <dbReference type="ARBA" id="ARBA00023224"/>
    </source>
</evidence>
<evidence type="ECO:0000256" key="11">
    <source>
        <dbReference type="ARBA" id="ARBA00038679"/>
    </source>
</evidence>
<dbReference type="GO" id="GO:0005886">
    <property type="term" value="C:plasma membrane"/>
    <property type="evidence" value="ECO:0007669"/>
    <property type="project" value="UniProtKB-SubCell"/>
</dbReference>
<feature type="transmembrane region" description="Helical" evidence="12">
    <location>
        <begin position="289"/>
        <end position="310"/>
    </location>
</feature>
<reference evidence="13" key="1">
    <citation type="journal article" date="2018" name="Comp. Biochem. Physiol. Part D Genomics Proteomics">
        <title>Candidate olfactory genes identified in Heortia vitessoides (Lepidoptera: Crambidae) by antennal transcriptome analysis.</title>
        <authorList>
            <person name="Cheng J."/>
            <person name="Wang C.Y."/>
            <person name="Lyu Z.H."/>
            <person name="Chen J.X."/>
            <person name="Tang L.P."/>
            <person name="Lin T."/>
        </authorList>
    </citation>
    <scope>NUCLEOTIDE SEQUENCE</scope>
</reference>
<evidence type="ECO:0000256" key="7">
    <source>
        <dbReference type="ARBA" id="ARBA00023170"/>
    </source>
</evidence>
<comment type="function">
    <text evidence="9">Odorant receptor which mediates acceptance or avoidance behavior, depending on its substrates. The odorant receptor repertoire encodes a large collection of odor stimuli that vary widely in identity, intensity, and duration. May form a complex with Orco to form odorant-sensing units, providing sensitive and prolonged odorant signaling and calcium permeability.</text>
</comment>
<comment type="caution">
    <text evidence="12">Lacks conserved residue(s) required for the propagation of feature annotation.</text>
</comment>
<feature type="transmembrane region" description="Helical" evidence="12">
    <location>
        <begin position="188"/>
        <end position="207"/>
    </location>
</feature>
<dbReference type="GO" id="GO:0005549">
    <property type="term" value="F:odorant binding"/>
    <property type="evidence" value="ECO:0007669"/>
    <property type="project" value="InterPro"/>
</dbReference>
<keyword evidence="3 12" id="KW-0812">Transmembrane</keyword>
<name>A0A3G6V7I3_9NEOP</name>
<keyword evidence="7 12" id="KW-0675">Receptor</keyword>
<evidence type="ECO:0000256" key="9">
    <source>
        <dbReference type="ARBA" id="ARBA00037764"/>
    </source>
</evidence>
<protein>
    <recommendedName>
        <fullName evidence="12">Odorant receptor</fullName>
    </recommendedName>
</protein>
<proteinExistence type="evidence at transcript level"/>
<evidence type="ECO:0000256" key="3">
    <source>
        <dbReference type="ARBA" id="ARBA00022692"/>
    </source>
</evidence>
<dbReference type="PANTHER" id="PTHR21137:SF37">
    <property type="entry name" value="ODORANT RECEPTOR 46A, ISOFORM B-RELATED"/>
    <property type="match status" value="1"/>
</dbReference>
<dbReference type="GO" id="GO:0007165">
    <property type="term" value="P:signal transduction"/>
    <property type="evidence" value="ECO:0007669"/>
    <property type="project" value="UniProtKB-KW"/>
</dbReference>
<keyword evidence="2 12" id="KW-0716">Sensory transduction</keyword>
<comment type="subcellular location">
    <subcellularLocation>
        <location evidence="12">Cell membrane</location>
        <topology evidence="12">Multi-pass membrane protein</topology>
    </subcellularLocation>
    <subcellularLocation>
        <location evidence="1">Membrane</location>
        <topology evidence="1">Multi-pass membrane protein</topology>
    </subcellularLocation>
</comment>
<evidence type="ECO:0000313" key="13">
    <source>
        <dbReference type="EMBL" id="AZB49442.1"/>
    </source>
</evidence>
<comment type="similarity">
    <text evidence="10">Belongs to the insect chemoreceptor superfamily. Heteromeric odorant receptor channel (TC 1.A.69) family. Or2a subfamily.</text>
</comment>
<dbReference type="Pfam" id="PF02949">
    <property type="entry name" value="7tm_6"/>
    <property type="match status" value="1"/>
</dbReference>
<evidence type="ECO:0000256" key="6">
    <source>
        <dbReference type="ARBA" id="ARBA00023136"/>
    </source>
</evidence>
<keyword evidence="6 12" id="KW-0472">Membrane</keyword>
<keyword evidence="8 12" id="KW-0807">Transducer</keyword>
<keyword evidence="4 12" id="KW-0552">Olfaction</keyword>
<organism evidence="13">
    <name type="scientific">Heortia vitessoides</name>
    <dbReference type="NCBI Taxonomy" id="1557813"/>
    <lineage>
        <taxon>Eukaryota</taxon>
        <taxon>Metazoa</taxon>
        <taxon>Ecdysozoa</taxon>
        <taxon>Arthropoda</taxon>
        <taxon>Hexapoda</taxon>
        <taxon>Insecta</taxon>
        <taxon>Pterygota</taxon>
        <taxon>Neoptera</taxon>
        <taxon>Endopterygota</taxon>
        <taxon>Lepidoptera</taxon>
        <taxon>Glossata</taxon>
        <taxon>Ditrysia</taxon>
        <taxon>Pyraloidea</taxon>
        <taxon>Crambidae</taxon>
        <taxon>Heortia</taxon>
    </lineage>
</organism>
<evidence type="ECO:0000256" key="12">
    <source>
        <dbReference type="RuleBase" id="RU351113"/>
    </source>
</evidence>